<dbReference type="GO" id="GO:0016987">
    <property type="term" value="F:sigma factor activity"/>
    <property type="evidence" value="ECO:0007669"/>
    <property type="project" value="UniProtKB-KW"/>
</dbReference>
<dbReference type="InterPro" id="IPR013249">
    <property type="entry name" value="RNA_pol_sigma70_r4_t2"/>
</dbReference>
<dbReference type="InterPro" id="IPR014284">
    <property type="entry name" value="RNA_pol_sigma-70_dom"/>
</dbReference>
<dbReference type="InterPro" id="IPR013325">
    <property type="entry name" value="RNA_pol_sigma_r2"/>
</dbReference>
<accession>A0A518D5V6</accession>
<dbReference type="AlphaFoldDB" id="A0A518D5V6"/>
<evidence type="ECO:0000259" key="6">
    <source>
        <dbReference type="Pfam" id="PF04542"/>
    </source>
</evidence>
<dbReference type="Gene3D" id="1.10.10.10">
    <property type="entry name" value="Winged helix-like DNA-binding domain superfamily/Winged helix DNA-binding domain"/>
    <property type="match status" value="1"/>
</dbReference>
<sequence length="199" mass="22422">MPPPAAATILSAMATSDPQPAAALIPADAFAQHAPWLRGVLLARLRDPHAAEEALQEVATALARDGARLRDPAKLGPWLYRVAVVTALQHRRREGRRRKRVGRYWQREGFSEHDDQQPDPLDWLLEQEQRTLVRTALDRLPTRDAEILLLKYSQDWSYQQIADHLGLRLPAVEGRLHRARKRLRGVLVAADPSLAVSHS</sequence>
<protein>
    <submittedName>
        <fullName evidence="8">ECF RNA polymerase sigma factor SigR</fullName>
    </submittedName>
</protein>
<dbReference type="NCBIfam" id="TIGR02937">
    <property type="entry name" value="sigma70-ECF"/>
    <property type="match status" value="1"/>
</dbReference>
<dbReference type="SUPFAM" id="SSF88946">
    <property type="entry name" value="Sigma2 domain of RNA polymerase sigma factors"/>
    <property type="match status" value="1"/>
</dbReference>
<evidence type="ECO:0000256" key="1">
    <source>
        <dbReference type="ARBA" id="ARBA00010641"/>
    </source>
</evidence>
<evidence type="ECO:0000259" key="7">
    <source>
        <dbReference type="Pfam" id="PF08281"/>
    </source>
</evidence>
<comment type="similarity">
    <text evidence="1">Belongs to the sigma-70 factor family. ECF subfamily.</text>
</comment>
<proteinExistence type="inferred from homology"/>
<dbReference type="InterPro" id="IPR013324">
    <property type="entry name" value="RNA_pol_sigma_r3/r4-like"/>
</dbReference>
<dbReference type="InterPro" id="IPR039425">
    <property type="entry name" value="RNA_pol_sigma-70-like"/>
</dbReference>
<dbReference type="RefSeq" id="WP_231954105.1">
    <property type="nucleotide sequence ID" value="NZ_CP036291.1"/>
</dbReference>
<reference evidence="8 9" key="1">
    <citation type="submission" date="2019-02" db="EMBL/GenBank/DDBJ databases">
        <title>Deep-cultivation of Planctomycetes and their phenomic and genomic characterization uncovers novel biology.</title>
        <authorList>
            <person name="Wiegand S."/>
            <person name="Jogler M."/>
            <person name="Boedeker C."/>
            <person name="Pinto D."/>
            <person name="Vollmers J."/>
            <person name="Rivas-Marin E."/>
            <person name="Kohn T."/>
            <person name="Peeters S.H."/>
            <person name="Heuer A."/>
            <person name="Rast P."/>
            <person name="Oberbeckmann S."/>
            <person name="Bunk B."/>
            <person name="Jeske O."/>
            <person name="Meyerdierks A."/>
            <person name="Storesund J.E."/>
            <person name="Kallscheuer N."/>
            <person name="Luecker S."/>
            <person name="Lage O.M."/>
            <person name="Pohl T."/>
            <person name="Merkel B.J."/>
            <person name="Hornburger P."/>
            <person name="Mueller R.-W."/>
            <person name="Bruemmer F."/>
            <person name="Labrenz M."/>
            <person name="Spormann A.M."/>
            <person name="Op den Camp H."/>
            <person name="Overmann J."/>
            <person name="Amann R."/>
            <person name="Jetten M.S.M."/>
            <person name="Mascher T."/>
            <person name="Medema M.H."/>
            <person name="Devos D.P."/>
            <person name="Kaster A.-K."/>
            <person name="Ovreas L."/>
            <person name="Rohde M."/>
            <person name="Galperin M.Y."/>
            <person name="Jogler C."/>
        </authorList>
    </citation>
    <scope>NUCLEOTIDE SEQUENCE [LARGE SCALE GENOMIC DNA]</scope>
    <source>
        <strain evidence="8 9">Pla175</strain>
    </source>
</reference>
<dbReference type="GO" id="GO:0006352">
    <property type="term" value="P:DNA-templated transcription initiation"/>
    <property type="evidence" value="ECO:0007669"/>
    <property type="project" value="InterPro"/>
</dbReference>
<evidence type="ECO:0000256" key="3">
    <source>
        <dbReference type="ARBA" id="ARBA00023082"/>
    </source>
</evidence>
<keyword evidence="4" id="KW-0238">DNA-binding</keyword>
<dbReference type="InterPro" id="IPR007627">
    <property type="entry name" value="RNA_pol_sigma70_r2"/>
</dbReference>
<evidence type="ECO:0000256" key="4">
    <source>
        <dbReference type="ARBA" id="ARBA00023125"/>
    </source>
</evidence>
<dbReference type="Pfam" id="PF04542">
    <property type="entry name" value="Sigma70_r2"/>
    <property type="match status" value="1"/>
</dbReference>
<feature type="domain" description="RNA polymerase sigma factor 70 region 4 type 2" evidence="7">
    <location>
        <begin position="132"/>
        <end position="183"/>
    </location>
</feature>
<dbReference type="PANTHER" id="PTHR43133:SF8">
    <property type="entry name" value="RNA POLYMERASE SIGMA FACTOR HI_1459-RELATED"/>
    <property type="match status" value="1"/>
</dbReference>
<evidence type="ECO:0000313" key="9">
    <source>
        <dbReference type="Proteomes" id="UP000317429"/>
    </source>
</evidence>
<dbReference type="Proteomes" id="UP000317429">
    <property type="component" value="Chromosome"/>
</dbReference>
<gene>
    <name evidence="8" type="primary">sigR</name>
    <name evidence="8" type="ORF">Pla175_02080</name>
</gene>
<keyword evidence="3" id="KW-0731">Sigma factor</keyword>
<keyword evidence="9" id="KW-1185">Reference proteome</keyword>
<dbReference type="InterPro" id="IPR036388">
    <property type="entry name" value="WH-like_DNA-bd_sf"/>
</dbReference>
<evidence type="ECO:0000256" key="5">
    <source>
        <dbReference type="ARBA" id="ARBA00023163"/>
    </source>
</evidence>
<name>A0A518D5V6_9BACT</name>
<dbReference type="SUPFAM" id="SSF88659">
    <property type="entry name" value="Sigma3 and sigma4 domains of RNA polymerase sigma factors"/>
    <property type="match status" value="1"/>
</dbReference>
<evidence type="ECO:0000313" key="8">
    <source>
        <dbReference type="EMBL" id="QDU86855.1"/>
    </source>
</evidence>
<evidence type="ECO:0000256" key="2">
    <source>
        <dbReference type="ARBA" id="ARBA00023015"/>
    </source>
</evidence>
<dbReference type="KEGG" id="pnd:Pla175_02080"/>
<feature type="domain" description="RNA polymerase sigma-70 region 2" evidence="6">
    <location>
        <begin position="30"/>
        <end position="97"/>
    </location>
</feature>
<keyword evidence="2" id="KW-0805">Transcription regulation</keyword>
<dbReference type="Pfam" id="PF08281">
    <property type="entry name" value="Sigma70_r4_2"/>
    <property type="match status" value="1"/>
</dbReference>
<dbReference type="GO" id="GO:0003677">
    <property type="term" value="F:DNA binding"/>
    <property type="evidence" value="ECO:0007669"/>
    <property type="project" value="UniProtKB-KW"/>
</dbReference>
<dbReference type="PANTHER" id="PTHR43133">
    <property type="entry name" value="RNA POLYMERASE ECF-TYPE SIGMA FACTO"/>
    <property type="match status" value="1"/>
</dbReference>
<keyword evidence="5" id="KW-0804">Transcription</keyword>
<dbReference type="CDD" id="cd06171">
    <property type="entry name" value="Sigma70_r4"/>
    <property type="match status" value="1"/>
</dbReference>
<dbReference type="Gene3D" id="1.10.1740.10">
    <property type="match status" value="1"/>
</dbReference>
<organism evidence="8 9">
    <name type="scientific">Pirellulimonas nuda</name>
    <dbReference type="NCBI Taxonomy" id="2528009"/>
    <lineage>
        <taxon>Bacteria</taxon>
        <taxon>Pseudomonadati</taxon>
        <taxon>Planctomycetota</taxon>
        <taxon>Planctomycetia</taxon>
        <taxon>Pirellulales</taxon>
        <taxon>Lacipirellulaceae</taxon>
        <taxon>Pirellulimonas</taxon>
    </lineage>
</organism>
<dbReference type="EMBL" id="CP036291">
    <property type="protein sequence ID" value="QDU86855.1"/>
    <property type="molecule type" value="Genomic_DNA"/>
</dbReference>